<protein>
    <submittedName>
        <fullName evidence="1">Uncharacterized protein</fullName>
    </submittedName>
</protein>
<sequence length="136" mass="15727">MNYYCHDNFEKLPATAWQLVLEQTLVIATHMEISRVFAEGQLPQALAAAMVPVPPHIKRPYVATHRFILTPAVVAEARAKSYNEWNNYEAEDPAFYQEDVLLLGTITHEDYVVMRLSEGERMILKNQGIDFWCNWD</sequence>
<comment type="caution">
    <text evidence="1">The sequence shown here is derived from an EMBL/GenBank/DDBJ whole genome shotgun (WGS) entry which is preliminary data.</text>
</comment>
<accession>A0ABQ2A354</accession>
<dbReference type="Proteomes" id="UP000637774">
    <property type="component" value="Unassembled WGS sequence"/>
</dbReference>
<evidence type="ECO:0000313" key="2">
    <source>
        <dbReference type="Proteomes" id="UP000637774"/>
    </source>
</evidence>
<dbReference type="RefSeq" id="WP_188561389.1">
    <property type="nucleotide sequence ID" value="NZ_BMGY01000010.1"/>
</dbReference>
<dbReference type="EMBL" id="BMGY01000010">
    <property type="protein sequence ID" value="GGH83876.1"/>
    <property type="molecule type" value="Genomic_DNA"/>
</dbReference>
<keyword evidence="2" id="KW-1185">Reference proteome</keyword>
<evidence type="ECO:0000313" key="1">
    <source>
        <dbReference type="EMBL" id="GGH83876.1"/>
    </source>
</evidence>
<proteinExistence type="predicted"/>
<reference evidence="2" key="1">
    <citation type="journal article" date="2019" name="Int. J. Syst. Evol. Microbiol.">
        <title>The Global Catalogue of Microorganisms (GCM) 10K type strain sequencing project: providing services to taxonomists for standard genome sequencing and annotation.</title>
        <authorList>
            <consortium name="The Broad Institute Genomics Platform"/>
            <consortium name="The Broad Institute Genome Sequencing Center for Infectious Disease"/>
            <person name="Wu L."/>
            <person name="Ma J."/>
        </authorList>
    </citation>
    <scope>NUCLEOTIDE SEQUENCE [LARGE SCALE GENOMIC DNA]</scope>
    <source>
        <strain evidence="2">CGMCC 1.14966</strain>
    </source>
</reference>
<organism evidence="1 2">
    <name type="scientific">Hymenobacter frigidus</name>
    <dbReference type="NCBI Taxonomy" id="1524095"/>
    <lineage>
        <taxon>Bacteria</taxon>
        <taxon>Pseudomonadati</taxon>
        <taxon>Bacteroidota</taxon>
        <taxon>Cytophagia</taxon>
        <taxon>Cytophagales</taxon>
        <taxon>Hymenobacteraceae</taxon>
        <taxon>Hymenobacter</taxon>
    </lineage>
</organism>
<name>A0ABQ2A354_9BACT</name>
<gene>
    <name evidence="1" type="ORF">GCM10011495_14490</name>
</gene>